<gene>
    <name evidence="1" type="ORF">DDF65_15225</name>
</gene>
<organism evidence="1 2">
    <name type="scientific">Caulobacter radicis</name>
    <dbReference type="NCBI Taxonomy" id="2172650"/>
    <lineage>
        <taxon>Bacteria</taxon>
        <taxon>Pseudomonadati</taxon>
        <taxon>Pseudomonadota</taxon>
        <taxon>Alphaproteobacteria</taxon>
        <taxon>Caulobacterales</taxon>
        <taxon>Caulobacteraceae</taxon>
        <taxon>Caulobacter</taxon>
    </lineage>
</organism>
<proteinExistence type="predicted"/>
<keyword evidence="2" id="KW-1185">Reference proteome</keyword>
<dbReference type="RefSeq" id="WP_116568514.1">
    <property type="nucleotide sequence ID" value="NZ_QDKP01000043.1"/>
</dbReference>
<dbReference type="Proteomes" id="UP000244913">
    <property type="component" value="Unassembled WGS sequence"/>
</dbReference>
<dbReference type="AlphaFoldDB" id="A0A2T9JB43"/>
<sequence>MPTQRADRRASLHAPTPERIVGREIVKLRRVRQYGGADHGFTLMFSFEGGTRRAERSRHSFIDRERVPDFEGEEAWFEVEQVSAKPWSFWRAVRRLEGPGG</sequence>
<protein>
    <submittedName>
        <fullName evidence="1">Uncharacterized protein</fullName>
    </submittedName>
</protein>
<reference evidence="1 2" key="1">
    <citation type="submission" date="2018-04" db="EMBL/GenBank/DDBJ databases">
        <title>The genome sequence of Caulobacter sp. 736.</title>
        <authorList>
            <person name="Gao J."/>
            <person name="Sun J."/>
        </authorList>
    </citation>
    <scope>NUCLEOTIDE SEQUENCE [LARGE SCALE GENOMIC DNA]</scope>
    <source>
        <strain evidence="1 2">736</strain>
    </source>
</reference>
<evidence type="ECO:0000313" key="2">
    <source>
        <dbReference type="Proteomes" id="UP000244913"/>
    </source>
</evidence>
<evidence type="ECO:0000313" key="1">
    <source>
        <dbReference type="EMBL" id="PVM79445.1"/>
    </source>
</evidence>
<comment type="caution">
    <text evidence="1">The sequence shown here is derived from an EMBL/GenBank/DDBJ whole genome shotgun (WGS) entry which is preliminary data.</text>
</comment>
<dbReference type="EMBL" id="QDKP01000043">
    <property type="protein sequence ID" value="PVM79445.1"/>
    <property type="molecule type" value="Genomic_DNA"/>
</dbReference>
<name>A0A2T9JB43_9CAUL</name>
<accession>A0A2T9JB43</accession>